<reference evidence="2" key="1">
    <citation type="submission" date="2020-05" db="EMBL/GenBank/DDBJ databases">
        <authorList>
            <person name="Chiriac C."/>
            <person name="Salcher M."/>
            <person name="Ghai R."/>
            <person name="Kavagutti S V."/>
        </authorList>
    </citation>
    <scope>NUCLEOTIDE SEQUENCE</scope>
</reference>
<dbReference type="EMBL" id="LR797019">
    <property type="protein sequence ID" value="CAB4182307.1"/>
    <property type="molecule type" value="Genomic_DNA"/>
</dbReference>
<gene>
    <name evidence="2" type="ORF">UFOVP1066_211</name>
    <name evidence="3" type="ORF">UFOVP1315_126</name>
    <name evidence="4" type="ORF">UFOVP1421_87</name>
    <name evidence="5" type="ORF">UFOVP1525_97</name>
    <name evidence="1" type="ORF">UFOVP909_60</name>
</gene>
<dbReference type="EMBL" id="LR796861">
    <property type="protein sequence ID" value="CAB4170463.1"/>
    <property type="molecule type" value="Genomic_DNA"/>
</dbReference>
<evidence type="ECO:0000313" key="3">
    <source>
        <dbReference type="EMBL" id="CAB4198514.1"/>
    </source>
</evidence>
<evidence type="ECO:0000313" key="5">
    <source>
        <dbReference type="EMBL" id="CAB5238593.1"/>
    </source>
</evidence>
<dbReference type="EMBL" id="LR797375">
    <property type="protein sequence ID" value="CAB4211480.1"/>
    <property type="molecule type" value="Genomic_DNA"/>
</dbReference>
<accession>A0A6J5QIR2</accession>
<evidence type="ECO:0000313" key="1">
    <source>
        <dbReference type="EMBL" id="CAB4170463.1"/>
    </source>
</evidence>
<protein>
    <submittedName>
        <fullName evidence="2">Uncharacterized protein</fullName>
    </submittedName>
</protein>
<organism evidence="2">
    <name type="scientific">uncultured Caudovirales phage</name>
    <dbReference type="NCBI Taxonomy" id="2100421"/>
    <lineage>
        <taxon>Viruses</taxon>
        <taxon>Duplodnaviria</taxon>
        <taxon>Heunggongvirae</taxon>
        <taxon>Uroviricota</taxon>
        <taxon>Caudoviricetes</taxon>
        <taxon>Peduoviridae</taxon>
        <taxon>Maltschvirus</taxon>
        <taxon>Maltschvirus maltsch</taxon>
    </lineage>
</organism>
<dbReference type="EMBL" id="LR798454">
    <property type="protein sequence ID" value="CAB5238593.1"/>
    <property type="molecule type" value="Genomic_DNA"/>
</dbReference>
<evidence type="ECO:0000313" key="4">
    <source>
        <dbReference type="EMBL" id="CAB4211480.1"/>
    </source>
</evidence>
<evidence type="ECO:0000313" key="2">
    <source>
        <dbReference type="EMBL" id="CAB4182307.1"/>
    </source>
</evidence>
<dbReference type="EMBL" id="LR797272">
    <property type="protein sequence ID" value="CAB4198514.1"/>
    <property type="molecule type" value="Genomic_DNA"/>
</dbReference>
<sequence length="70" mass="8359">METNEGYRMKTIQDLVIELHDIARGQSDIRVDARLRRVASELCVIDREDKLCSLKDAEEFEKKRNYEWTE</sequence>
<proteinExistence type="predicted"/>
<name>A0A6J5QIR2_9CAUD</name>